<name>A0A365QGQ9_9BURK</name>
<proteinExistence type="predicted"/>
<comment type="caution">
    <text evidence="1">The sequence shown here is derived from an EMBL/GenBank/DDBJ whole genome shotgun (WGS) entry which is preliminary data.</text>
</comment>
<accession>A0A365QGQ9</accession>
<dbReference type="GO" id="GO:0043565">
    <property type="term" value="F:sequence-specific DNA binding"/>
    <property type="evidence" value="ECO:0007669"/>
    <property type="project" value="InterPro"/>
</dbReference>
<evidence type="ECO:0000313" key="1">
    <source>
        <dbReference type="EMBL" id="RBB32007.1"/>
    </source>
</evidence>
<gene>
    <name evidence="1" type="ORF">DPV79_39800</name>
</gene>
<dbReference type="InterPro" id="IPR002514">
    <property type="entry name" value="Transposase_8"/>
</dbReference>
<protein>
    <recommendedName>
        <fullName evidence="3">Transposase</fullName>
    </recommendedName>
</protein>
<keyword evidence="2" id="KW-1185">Reference proteome</keyword>
<dbReference type="PANTHER" id="PTHR37936">
    <property type="entry name" value="TRANSPOSASE INSC FOR INSERTION ELEMENT IS2A-RELATED"/>
    <property type="match status" value="1"/>
</dbReference>
<dbReference type="InterPro" id="IPR010921">
    <property type="entry name" value="Trp_repressor/repl_initiator"/>
</dbReference>
<organism evidence="1 2">
    <name type="scientific">Burkholderia reimsis</name>
    <dbReference type="NCBI Taxonomy" id="2234132"/>
    <lineage>
        <taxon>Bacteria</taxon>
        <taxon>Pseudomonadati</taxon>
        <taxon>Pseudomonadota</taxon>
        <taxon>Betaproteobacteria</taxon>
        <taxon>Burkholderiales</taxon>
        <taxon>Burkholderiaceae</taxon>
        <taxon>Burkholderia</taxon>
    </lineage>
</organism>
<dbReference type="GO" id="GO:0004803">
    <property type="term" value="F:transposase activity"/>
    <property type="evidence" value="ECO:0007669"/>
    <property type="project" value="InterPro"/>
</dbReference>
<dbReference type="Proteomes" id="UP000252458">
    <property type="component" value="Unassembled WGS sequence"/>
</dbReference>
<dbReference type="GO" id="GO:0006313">
    <property type="term" value="P:DNA transposition"/>
    <property type="evidence" value="ECO:0007669"/>
    <property type="project" value="InterPro"/>
</dbReference>
<dbReference type="SUPFAM" id="SSF48295">
    <property type="entry name" value="TrpR-like"/>
    <property type="match status" value="1"/>
</dbReference>
<dbReference type="EMBL" id="QMFZ01000070">
    <property type="protein sequence ID" value="RBB32007.1"/>
    <property type="molecule type" value="Genomic_DNA"/>
</dbReference>
<evidence type="ECO:0000313" key="2">
    <source>
        <dbReference type="Proteomes" id="UP000252458"/>
    </source>
</evidence>
<dbReference type="PANTHER" id="PTHR37936:SF3">
    <property type="entry name" value="TRANSPOSASE INSC FOR INSERTION ELEMENT IS2A-RELATED"/>
    <property type="match status" value="1"/>
</dbReference>
<dbReference type="AlphaFoldDB" id="A0A365QGQ9"/>
<sequence length="99" mass="11111">MSNAANRTHPHRTYAQAFRQQVIRETLAPGMSVSIVARRHDINANVVSGWRKQYRQGTLNRVDPDGSRVFVDMLRTPHSIDRSHSSESVALHADIAPPV</sequence>
<reference evidence="1 2" key="1">
    <citation type="submission" date="2018-06" db="EMBL/GenBank/DDBJ databases">
        <title>Draft genome sequence of Burkholderia reimsis strain BE51 isolated from a French agricultural soil.</title>
        <authorList>
            <person name="Esmaeel Q."/>
        </authorList>
    </citation>
    <scope>NUCLEOTIDE SEQUENCE [LARGE SCALE GENOMIC DNA]</scope>
    <source>
        <strain evidence="1 2">BE51</strain>
    </source>
</reference>
<dbReference type="RefSeq" id="WP_113047994.1">
    <property type="nucleotide sequence ID" value="NZ_QMFZ01000070.1"/>
</dbReference>
<dbReference type="Pfam" id="PF01527">
    <property type="entry name" value="HTH_Tnp_1"/>
    <property type="match status" value="1"/>
</dbReference>
<evidence type="ECO:0008006" key="3">
    <source>
        <dbReference type="Google" id="ProtNLM"/>
    </source>
</evidence>